<dbReference type="RefSeq" id="WP_121767241.1">
    <property type="nucleotide sequence ID" value="NZ_RAZM01000092.1"/>
</dbReference>
<evidence type="ECO:0000256" key="1">
    <source>
        <dbReference type="SAM" id="SignalP"/>
    </source>
</evidence>
<feature type="chain" id="PRO_5018295707" description="Outer membrane protein beta-barrel domain-containing protein" evidence="1">
    <location>
        <begin position="18"/>
        <end position="688"/>
    </location>
</feature>
<name>A0A3L8A364_9BACE</name>
<gene>
    <name evidence="3" type="ORF">D7Y07_18160</name>
</gene>
<sequence length="688" mass="77778">MKHYILLLIMLPFVAQGQTTEPDTITVKELGEITVVADAQRTSATKTVYIPTANQKLTASDGVSLLLRMNIPQLSVNPIAETVKTADNQGVSLFINFHPATDGDVSGLNPNDVKRVEYLDFPTDPRFQRAQHVVNFITHSYTYGGYTKLSGKERFMIRRGEALMYSKFAYRKIEYDLMVSGDYDYNSHIGSVSDETYRLESGTIKRESGTETGHKHQRSLYSALRASWNRSTNFTFRNLVSFRRINTPINRTSGYVNFSSQYPSETFYAESPSTNNAISWDSELYAALGRGWAINGNFQTEFAKNNTTSNYAAGSESIENFADEGSWFLRGTMQVNKSLSDRFTLFSSISSEGGCTKIDYGGSSNAVNRFRQTFTGITVGMSLNFRKVSGSIDRGYAFESNYINDKTMDDRYPFTHVNVRYAPNQKHSINLWFQYATFSPDVTMRNPNIIQQSELMYVSGNPDLKCSRNTSAALSYTWLPCNKWQFLAYATVFRIANRQIAVYTPDAPDGMMLKKYRNDGDYNHGQLGASLTGKFFEGRLSISVSPRLLLYNTTGSNSISHYPFMTSLNVNYSLGKFFFNAYYDSRNSYVDGENAYLRRMTNSYSLSAGWTVQNWNLQLSIINPFQSSWGISKDTLTTSWYDSNVTQLGSDYHRRISLTVTYTFNYGKKVNQSGELSGKKNVSSSILH</sequence>
<comment type="caution">
    <text evidence="3">The sequence shown here is derived from an EMBL/GenBank/DDBJ whole genome shotgun (WGS) entry which is preliminary data.</text>
</comment>
<dbReference type="Proteomes" id="UP000267159">
    <property type="component" value="Unassembled WGS sequence"/>
</dbReference>
<proteinExistence type="predicted"/>
<dbReference type="SUPFAM" id="SSF56935">
    <property type="entry name" value="Porins"/>
    <property type="match status" value="1"/>
</dbReference>
<organism evidence="3 4">
    <name type="scientific">Bacteroides acidifaciens</name>
    <dbReference type="NCBI Taxonomy" id="85831"/>
    <lineage>
        <taxon>Bacteria</taxon>
        <taxon>Pseudomonadati</taxon>
        <taxon>Bacteroidota</taxon>
        <taxon>Bacteroidia</taxon>
        <taxon>Bacteroidales</taxon>
        <taxon>Bacteroidaceae</taxon>
        <taxon>Bacteroides</taxon>
    </lineage>
</organism>
<feature type="signal peptide" evidence="1">
    <location>
        <begin position="1"/>
        <end position="17"/>
    </location>
</feature>
<dbReference type="Pfam" id="PF14905">
    <property type="entry name" value="OMP_b-brl_3"/>
    <property type="match status" value="1"/>
</dbReference>
<keyword evidence="1" id="KW-0732">Signal</keyword>
<protein>
    <recommendedName>
        <fullName evidence="2">Outer membrane protein beta-barrel domain-containing protein</fullName>
    </recommendedName>
</protein>
<dbReference type="STRING" id="1235814.GCA_000613385_00818"/>
<evidence type="ECO:0000313" key="4">
    <source>
        <dbReference type="Proteomes" id="UP000267159"/>
    </source>
</evidence>
<dbReference type="AlphaFoldDB" id="A0A3L8A364"/>
<feature type="domain" description="Outer membrane protein beta-barrel" evidence="2">
    <location>
        <begin position="416"/>
        <end position="662"/>
    </location>
</feature>
<reference evidence="3 4" key="1">
    <citation type="submission" date="2018-09" db="EMBL/GenBank/DDBJ databases">
        <title>Murine metabolic-syndrome-specific gut microbial biobank.</title>
        <authorList>
            <person name="Liu C."/>
        </authorList>
    </citation>
    <scope>NUCLEOTIDE SEQUENCE [LARGE SCALE GENOMIC DNA]</scope>
    <source>
        <strain evidence="3 4">0.1X-D8-26</strain>
    </source>
</reference>
<evidence type="ECO:0000259" key="2">
    <source>
        <dbReference type="Pfam" id="PF14905"/>
    </source>
</evidence>
<evidence type="ECO:0000313" key="3">
    <source>
        <dbReference type="EMBL" id="RLT78645.1"/>
    </source>
</evidence>
<dbReference type="EMBL" id="RAZM01000092">
    <property type="protein sequence ID" value="RLT78645.1"/>
    <property type="molecule type" value="Genomic_DNA"/>
</dbReference>
<accession>A0A3L8A364</accession>
<dbReference type="InterPro" id="IPR041700">
    <property type="entry name" value="OMP_b-brl_3"/>
</dbReference>